<feature type="chain" id="PRO_5045250512" evidence="1">
    <location>
        <begin position="26"/>
        <end position="262"/>
    </location>
</feature>
<reference evidence="2" key="1">
    <citation type="submission" date="2022-08" db="EMBL/GenBank/DDBJ databases">
        <title>Novel Bdellovibrio Species Isolated from Svalbard: Designation Bdellovibrio svalbardensis.</title>
        <authorList>
            <person name="Mitchell R.J."/>
            <person name="Choi S.Y."/>
        </authorList>
    </citation>
    <scope>NUCLEOTIDE SEQUENCE</scope>
    <source>
        <strain evidence="2">PAP01</strain>
    </source>
</reference>
<gene>
    <name evidence="2" type="ORF">NWE73_13405</name>
</gene>
<evidence type="ECO:0000256" key="1">
    <source>
        <dbReference type="SAM" id="SignalP"/>
    </source>
</evidence>
<dbReference type="PROSITE" id="PS51257">
    <property type="entry name" value="PROKAR_LIPOPROTEIN"/>
    <property type="match status" value="1"/>
</dbReference>
<dbReference type="RefSeq" id="WP_277578847.1">
    <property type="nucleotide sequence ID" value="NZ_JANRMI010000004.1"/>
</dbReference>
<organism evidence="2 3">
    <name type="scientific">Bdellovibrio svalbardensis</name>
    <dbReference type="NCBI Taxonomy" id="2972972"/>
    <lineage>
        <taxon>Bacteria</taxon>
        <taxon>Pseudomonadati</taxon>
        <taxon>Bdellovibrionota</taxon>
        <taxon>Bdellovibrionia</taxon>
        <taxon>Bdellovibrionales</taxon>
        <taxon>Pseudobdellovibrionaceae</taxon>
        <taxon>Bdellovibrio</taxon>
    </lineage>
</organism>
<comment type="caution">
    <text evidence="2">The sequence shown here is derived from an EMBL/GenBank/DDBJ whole genome shotgun (WGS) entry which is preliminary data.</text>
</comment>
<name>A0ABT6DKH3_9BACT</name>
<accession>A0ABT6DKH3</accession>
<evidence type="ECO:0000313" key="2">
    <source>
        <dbReference type="EMBL" id="MDG0817372.1"/>
    </source>
</evidence>
<protein>
    <submittedName>
        <fullName evidence="2">Uncharacterized protein</fullName>
    </submittedName>
</protein>
<keyword evidence="1" id="KW-0732">Signal</keyword>
<feature type="signal peptide" evidence="1">
    <location>
        <begin position="1"/>
        <end position="25"/>
    </location>
</feature>
<dbReference type="Proteomes" id="UP001152321">
    <property type="component" value="Unassembled WGS sequence"/>
</dbReference>
<sequence length="262" mass="29514">MQKNHLFKQVAFLALILSAASSCFAASEVGTTSSDFLSSSKKSYEELYSESSYYEQYNLVTDTRVRYYQPLHLSETLGLDAYAGANLQYQSSGAKQKYFDNAVTPYVGIQGNLFKRIFLQLQAGVRTVINDKRESNTTQWDPRVILSAGDFWHWPTQQVFTEAYGEVAYVPRLDATPVSTGWIKQGYRFKPTASVNLDPYAEFYSRESRSPDLGPSMTEARFGLRSQWLRGSWNVAALVYHPVNRKVTQGDVEGLLVVGGVF</sequence>
<proteinExistence type="predicted"/>
<evidence type="ECO:0000313" key="3">
    <source>
        <dbReference type="Proteomes" id="UP001152321"/>
    </source>
</evidence>
<dbReference type="EMBL" id="JANRMI010000004">
    <property type="protein sequence ID" value="MDG0817372.1"/>
    <property type="molecule type" value="Genomic_DNA"/>
</dbReference>
<keyword evidence="3" id="KW-1185">Reference proteome</keyword>